<dbReference type="InterPro" id="IPR036249">
    <property type="entry name" value="Thioredoxin-like_sf"/>
</dbReference>
<feature type="domain" description="Ribosomal protein/NADH dehydrogenase" evidence="8">
    <location>
        <begin position="51"/>
        <end position="123"/>
    </location>
</feature>
<feature type="non-terminal residue" evidence="9">
    <location>
        <position position="1"/>
    </location>
</feature>
<dbReference type="AlphaFoldDB" id="T2MES0"/>
<dbReference type="InterPro" id="IPR007741">
    <property type="entry name" value="Ribosomal_mL43/mS25/NADH_DH"/>
</dbReference>
<proteinExistence type="evidence at transcript level"/>
<evidence type="ECO:0000256" key="4">
    <source>
        <dbReference type="ARBA" id="ARBA00023128"/>
    </source>
</evidence>
<comment type="subcellular location">
    <subcellularLocation>
        <location evidence="1">Mitochondrion</location>
    </subcellularLocation>
</comment>
<dbReference type="GO" id="GO:0003735">
    <property type="term" value="F:structural constituent of ribosome"/>
    <property type="evidence" value="ECO:0007669"/>
    <property type="project" value="InterPro"/>
</dbReference>
<dbReference type="OrthoDB" id="5919182at2759"/>
<sequence>SLYYLFTCSNIFTNLKNMAKGKFPFRRTIEFLSSGTIILQKRIQVISVSFTTDNSGKGLRDFVLRDLPRLQFKNPTRQFVCFRNRHEFPQITFYYNDGGKQMIAVDNKPADEILKLVEVAGAAPHSEILKSEEVEYPGRLNPANFGKYGHCFCICEKPGQVPCTARVCMKKSVKWWQNKEKSTG</sequence>
<evidence type="ECO:0000313" key="9">
    <source>
        <dbReference type="EMBL" id="CDG70462.1"/>
    </source>
</evidence>
<keyword evidence="5" id="KW-0687">Ribonucleoprotein</keyword>
<dbReference type="PANTHER" id="PTHR13274">
    <property type="entry name" value="MITOCHONDRIAL RIBOSOMAL PROTEIN S25"/>
    <property type="match status" value="1"/>
</dbReference>
<name>T2MES0_HYDVU</name>
<dbReference type="Gene3D" id="3.40.30.10">
    <property type="entry name" value="Glutaredoxin"/>
    <property type="match status" value="1"/>
</dbReference>
<evidence type="ECO:0000256" key="7">
    <source>
        <dbReference type="ARBA" id="ARBA00035369"/>
    </source>
</evidence>
<dbReference type="GO" id="GO:1990904">
    <property type="term" value="C:ribonucleoprotein complex"/>
    <property type="evidence" value="ECO:0007669"/>
    <property type="project" value="UniProtKB-KW"/>
</dbReference>
<evidence type="ECO:0000256" key="2">
    <source>
        <dbReference type="ARBA" id="ARBA00008046"/>
    </source>
</evidence>
<reference evidence="9" key="1">
    <citation type="journal article" date="2013" name="Genome Biol. Evol.">
        <title>Punctuated emergences of genetic and phenotypic innovations in eumetazoan, bilaterian, euteleostome, and hominidae ancestors.</title>
        <authorList>
            <person name="Wenger Y."/>
            <person name="Galliot B."/>
        </authorList>
    </citation>
    <scope>NUCLEOTIDE SEQUENCE</scope>
    <source>
        <tissue evidence="9">Whole animals</tissue>
    </source>
</reference>
<evidence type="ECO:0000256" key="6">
    <source>
        <dbReference type="ARBA" id="ARBA00035139"/>
    </source>
</evidence>
<organism evidence="9">
    <name type="scientific">Hydra vulgaris</name>
    <name type="common">Hydra</name>
    <name type="synonym">Hydra attenuata</name>
    <dbReference type="NCBI Taxonomy" id="6087"/>
    <lineage>
        <taxon>Eukaryota</taxon>
        <taxon>Metazoa</taxon>
        <taxon>Cnidaria</taxon>
        <taxon>Hydrozoa</taxon>
        <taxon>Hydroidolina</taxon>
        <taxon>Anthoathecata</taxon>
        <taxon>Aplanulata</taxon>
        <taxon>Hydridae</taxon>
        <taxon>Hydra</taxon>
    </lineage>
</organism>
<dbReference type="SMART" id="SM00916">
    <property type="entry name" value="L51_S25_CI-B8"/>
    <property type="match status" value="1"/>
</dbReference>
<dbReference type="GO" id="GO:0005840">
    <property type="term" value="C:ribosome"/>
    <property type="evidence" value="ECO:0007669"/>
    <property type="project" value="UniProtKB-KW"/>
</dbReference>
<dbReference type="SUPFAM" id="SSF52833">
    <property type="entry name" value="Thioredoxin-like"/>
    <property type="match status" value="1"/>
</dbReference>
<keyword evidence="4" id="KW-0496">Mitochondrion</keyword>
<comment type="similarity">
    <text evidence="2">Belongs to the mitochondrion-specific ribosomal protein mS25 family.</text>
</comment>
<keyword evidence="3 9" id="KW-0689">Ribosomal protein</keyword>
<dbReference type="EMBL" id="HAAD01004230">
    <property type="protein sequence ID" value="CDG70462.1"/>
    <property type="molecule type" value="mRNA"/>
</dbReference>
<protein>
    <recommendedName>
        <fullName evidence="6">Small ribosomal subunit protein mS25</fullName>
    </recommendedName>
    <alternativeName>
        <fullName evidence="7">28S ribosomal protein S25, mitochondrial</fullName>
    </alternativeName>
</protein>
<dbReference type="Pfam" id="PF05047">
    <property type="entry name" value="L51_S25_CI-B8"/>
    <property type="match status" value="1"/>
</dbReference>
<dbReference type="PANTHER" id="PTHR13274:SF2">
    <property type="entry name" value="SMALL RIBOSOMAL SUBUNIT PROTEIN MS25"/>
    <property type="match status" value="1"/>
</dbReference>
<evidence type="ECO:0000256" key="1">
    <source>
        <dbReference type="ARBA" id="ARBA00004173"/>
    </source>
</evidence>
<evidence type="ECO:0000259" key="8">
    <source>
        <dbReference type="SMART" id="SM00916"/>
    </source>
</evidence>
<accession>T2MES0</accession>
<gene>
    <name evidence="9" type="primary">MRPS25</name>
</gene>
<dbReference type="GO" id="GO:0005739">
    <property type="term" value="C:mitochondrion"/>
    <property type="evidence" value="ECO:0007669"/>
    <property type="project" value="UniProtKB-SubCell"/>
</dbReference>
<evidence type="ECO:0000256" key="5">
    <source>
        <dbReference type="ARBA" id="ARBA00023274"/>
    </source>
</evidence>
<dbReference type="InterPro" id="IPR040049">
    <property type="entry name" value="Ribosomal_mS25/mL61"/>
</dbReference>
<evidence type="ECO:0000256" key="3">
    <source>
        <dbReference type="ARBA" id="ARBA00022980"/>
    </source>
</evidence>